<evidence type="ECO:0000313" key="2">
    <source>
        <dbReference type="Proteomes" id="UP001303046"/>
    </source>
</evidence>
<proteinExistence type="predicted"/>
<gene>
    <name evidence="1" type="primary">Necator_chrI.g2530</name>
    <name evidence="1" type="ORF">RB195_006402</name>
</gene>
<reference evidence="1 2" key="1">
    <citation type="submission" date="2023-08" db="EMBL/GenBank/DDBJ databases">
        <title>A Necator americanus chromosomal reference genome.</title>
        <authorList>
            <person name="Ilik V."/>
            <person name="Petrzelkova K.J."/>
            <person name="Pardy F."/>
            <person name="Fuh T."/>
            <person name="Niatou-Singa F.S."/>
            <person name="Gouil Q."/>
            <person name="Baker L."/>
            <person name="Ritchie M.E."/>
            <person name="Jex A.R."/>
            <person name="Gazzola D."/>
            <person name="Li H."/>
            <person name="Toshio Fujiwara R."/>
            <person name="Zhan B."/>
            <person name="Aroian R.V."/>
            <person name="Pafco B."/>
            <person name="Schwarz E.M."/>
        </authorList>
    </citation>
    <scope>NUCLEOTIDE SEQUENCE [LARGE SCALE GENOMIC DNA]</scope>
    <source>
        <strain evidence="1 2">Aroian</strain>
        <tissue evidence="1">Whole animal</tissue>
    </source>
</reference>
<name>A0ABR1BTX2_NECAM</name>
<accession>A0ABR1BTX2</accession>
<evidence type="ECO:0000313" key="1">
    <source>
        <dbReference type="EMBL" id="KAK6729325.1"/>
    </source>
</evidence>
<sequence length="116" mass="13065">MAPRPSSLESGQEHQHHIRGELPTLYRWLTSFEEGDTNFSVGSTFFEDILFFSLFPSKKSIRLDYIDTGTAVFYPSPAALETSERCPRKAAETSFSAPVHENTHLAASWQEIENLG</sequence>
<dbReference type="Proteomes" id="UP001303046">
    <property type="component" value="Unassembled WGS sequence"/>
</dbReference>
<keyword evidence="2" id="KW-1185">Reference proteome</keyword>
<dbReference type="EMBL" id="JAVFWL010000001">
    <property type="protein sequence ID" value="KAK6729325.1"/>
    <property type="molecule type" value="Genomic_DNA"/>
</dbReference>
<protein>
    <submittedName>
        <fullName evidence="1">Uncharacterized protein</fullName>
    </submittedName>
</protein>
<organism evidence="1 2">
    <name type="scientific">Necator americanus</name>
    <name type="common">Human hookworm</name>
    <dbReference type="NCBI Taxonomy" id="51031"/>
    <lineage>
        <taxon>Eukaryota</taxon>
        <taxon>Metazoa</taxon>
        <taxon>Ecdysozoa</taxon>
        <taxon>Nematoda</taxon>
        <taxon>Chromadorea</taxon>
        <taxon>Rhabditida</taxon>
        <taxon>Rhabditina</taxon>
        <taxon>Rhabditomorpha</taxon>
        <taxon>Strongyloidea</taxon>
        <taxon>Ancylostomatidae</taxon>
        <taxon>Bunostominae</taxon>
        <taxon>Necator</taxon>
    </lineage>
</organism>
<comment type="caution">
    <text evidence="1">The sequence shown here is derived from an EMBL/GenBank/DDBJ whole genome shotgun (WGS) entry which is preliminary data.</text>
</comment>